<protein>
    <recommendedName>
        <fullName evidence="3">ASCH domain-containing protein</fullName>
    </recommendedName>
</protein>
<proteinExistence type="predicted"/>
<dbReference type="Proteomes" id="UP000629025">
    <property type="component" value="Unassembled WGS sequence"/>
</dbReference>
<dbReference type="RefSeq" id="WP_229680728.1">
    <property type="nucleotide sequence ID" value="NZ_BMIJ01000004.1"/>
</dbReference>
<name>A0ABQ1KID8_9GAMM</name>
<accession>A0ABQ1KID8</accession>
<keyword evidence="2" id="KW-1185">Reference proteome</keyword>
<evidence type="ECO:0000313" key="1">
    <source>
        <dbReference type="EMBL" id="GGB96788.1"/>
    </source>
</evidence>
<evidence type="ECO:0000313" key="2">
    <source>
        <dbReference type="Proteomes" id="UP000629025"/>
    </source>
</evidence>
<comment type="caution">
    <text evidence="1">The sequence shown here is derived from an EMBL/GenBank/DDBJ whole genome shotgun (WGS) entry which is preliminary data.</text>
</comment>
<dbReference type="EMBL" id="BMIJ01000004">
    <property type="protein sequence ID" value="GGB96788.1"/>
    <property type="molecule type" value="Genomic_DNA"/>
</dbReference>
<evidence type="ECO:0008006" key="3">
    <source>
        <dbReference type="Google" id="ProtNLM"/>
    </source>
</evidence>
<gene>
    <name evidence="1" type="ORF">GCM10011352_23660</name>
</gene>
<organism evidence="1 2">
    <name type="scientific">Marinobacterium zhoushanense</name>
    <dbReference type="NCBI Taxonomy" id="1679163"/>
    <lineage>
        <taxon>Bacteria</taxon>
        <taxon>Pseudomonadati</taxon>
        <taxon>Pseudomonadota</taxon>
        <taxon>Gammaproteobacteria</taxon>
        <taxon>Oceanospirillales</taxon>
        <taxon>Oceanospirillaceae</taxon>
        <taxon>Marinobacterium</taxon>
    </lineage>
</organism>
<reference evidence="2" key="1">
    <citation type="journal article" date="2019" name="Int. J. Syst. Evol. Microbiol.">
        <title>The Global Catalogue of Microorganisms (GCM) 10K type strain sequencing project: providing services to taxonomists for standard genome sequencing and annotation.</title>
        <authorList>
            <consortium name="The Broad Institute Genomics Platform"/>
            <consortium name="The Broad Institute Genome Sequencing Center for Infectious Disease"/>
            <person name="Wu L."/>
            <person name="Ma J."/>
        </authorList>
    </citation>
    <scope>NUCLEOTIDE SEQUENCE [LARGE SCALE GENOMIC DNA]</scope>
    <source>
        <strain evidence="2">CGMCC 1.15341</strain>
    </source>
</reference>
<sequence length="117" mass="13635">MTIKLLNRSAIVIRPKQPMADWAARVAPDEETDLATLRMEGTVYLIDEVEEESGFVQALSRDWRQIFENELAAWDEYGDEWPEKLDQMMFERWFEADPQVLAFDLSAEPLLRAELEG</sequence>